<dbReference type="AlphaFoldDB" id="A0A2A4J314"/>
<dbReference type="InterPro" id="IPR008907">
    <property type="entry name" value="TPP/p25"/>
</dbReference>
<reference evidence="2" key="1">
    <citation type="submission" date="2017-09" db="EMBL/GenBank/DDBJ databases">
        <title>Contemporary evolution of a Lepidopteran species, Heliothis virescens, in response to modern agricultural practices.</title>
        <authorList>
            <person name="Fritz M.L."/>
            <person name="Deyonke A.M."/>
            <person name="Papanicolaou A."/>
            <person name="Micinski S."/>
            <person name="Westbrook J."/>
            <person name="Gould F."/>
        </authorList>
    </citation>
    <scope>NUCLEOTIDE SEQUENCE [LARGE SCALE GENOMIC DNA]</scope>
    <source>
        <strain evidence="2">HvINT-</strain>
        <tissue evidence="2">Whole body</tissue>
    </source>
</reference>
<dbReference type="STRING" id="7102.A0A2A4J314"/>
<dbReference type="Gene3D" id="1.10.238.10">
    <property type="entry name" value="EF-hand"/>
    <property type="match status" value="1"/>
</dbReference>
<sequence length="127" mass="14850">MEEEPATLTDQLVAFAKLFDIDRDGTTIDLYRSDYWLRQSKVLEDRELTMTDTGIVWMKLSKIELTFSEWYEMLGEICTRRGLDRDSVEAALTNCGLPGTIKVFVPQYRDMYYTYKPRSKLINTSEP</sequence>
<proteinExistence type="inferred from homology"/>
<accession>A0A2A4J314</accession>
<dbReference type="SUPFAM" id="SSF47473">
    <property type="entry name" value="EF-hand"/>
    <property type="match status" value="1"/>
</dbReference>
<dbReference type="GO" id="GO:0046785">
    <property type="term" value="P:microtubule polymerization"/>
    <property type="evidence" value="ECO:0007669"/>
    <property type="project" value="InterPro"/>
</dbReference>
<evidence type="ECO:0000313" key="2">
    <source>
        <dbReference type="EMBL" id="PCG65904.1"/>
    </source>
</evidence>
<comment type="caution">
    <text evidence="2">The sequence shown here is derived from an EMBL/GenBank/DDBJ whole genome shotgun (WGS) entry which is preliminary data.</text>
</comment>
<organism evidence="2">
    <name type="scientific">Heliothis virescens</name>
    <name type="common">Tobacco budworm moth</name>
    <dbReference type="NCBI Taxonomy" id="7102"/>
    <lineage>
        <taxon>Eukaryota</taxon>
        <taxon>Metazoa</taxon>
        <taxon>Ecdysozoa</taxon>
        <taxon>Arthropoda</taxon>
        <taxon>Hexapoda</taxon>
        <taxon>Insecta</taxon>
        <taxon>Pterygota</taxon>
        <taxon>Neoptera</taxon>
        <taxon>Endopterygota</taxon>
        <taxon>Lepidoptera</taxon>
        <taxon>Glossata</taxon>
        <taxon>Ditrysia</taxon>
        <taxon>Noctuoidea</taxon>
        <taxon>Noctuidae</taxon>
        <taxon>Heliothinae</taxon>
        <taxon>Heliothis</taxon>
    </lineage>
</organism>
<protein>
    <submittedName>
        <fullName evidence="2">Uncharacterized protein</fullName>
    </submittedName>
</protein>
<dbReference type="Pfam" id="PF05517">
    <property type="entry name" value="p25-alpha"/>
    <property type="match status" value="1"/>
</dbReference>
<dbReference type="EMBL" id="NWSH01003703">
    <property type="protein sequence ID" value="PCG65904.1"/>
    <property type="molecule type" value="Genomic_DNA"/>
</dbReference>
<name>A0A2A4J314_HELVI</name>
<dbReference type="GO" id="GO:0015631">
    <property type="term" value="F:tubulin binding"/>
    <property type="evidence" value="ECO:0007669"/>
    <property type="project" value="InterPro"/>
</dbReference>
<comment type="similarity">
    <text evidence="1">Belongs to the TPPP family.</text>
</comment>
<dbReference type="InterPro" id="IPR011992">
    <property type="entry name" value="EF-hand-dom_pair"/>
</dbReference>
<evidence type="ECO:0000256" key="1">
    <source>
        <dbReference type="ARBA" id="ARBA00010994"/>
    </source>
</evidence>
<gene>
    <name evidence="2" type="ORF">B5V51_8469</name>
</gene>